<feature type="domain" description="SAP" evidence="9">
    <location>
        <begin position="316"/>
        <end position="350"/>
    </location>
</feature>
<protein>
    <submittedName>
        <fullName evidence="10">Myocardin-like</fullName>
    </submittedName>
</protein>
<dbReference type="Proteomes" id="UP000034805">
    <property type="component" value="Unassembled WGS sequence"/>
</dbReference>
<feature type="region of interest" description="Disordered" evidence="8">
    <location>
        <begin position="227"/>
        <end position="309"/>
    </location>
</feature>
<dbReference type="GO" id="GO:0051145">
    <property type="term" value="P:smooth muscle cell differentiation"/>
    <property type="evidence" value="ECO:0007669"/>
    <property type="project" value="TreeGrafter"/>
</dbReference>
<evidence type="ECO:0000313" key="11">
    <source>
        <dbReference type="Proteomes" id="UP000034805"/>
    </source>
</evidence>
<dbReference type="EMBL" id="JARO02001709">
    <property type="protein sequence ID" value="KPP74636.1"/>
    <property type="molecule type" value="Genomic_DNA"/>
</dbReference>
<feature type="compositionally biased region" description="Gly residues" evidence="8">
    <location>
        <begin position="287"/>
        <end position="297"/>
    </location>
</feature>
<dbReference type="PROSITE" id="PS51073">
    <property type="entry name" value="RPEL"/>
    <property type="match status" value="1"/>
</dbReference>
<dbReference type="PROSITE" id="PS50800">
    <property type="entry name" value="SAP"/>
    <property type="match status" value="1"/>
</dbReference>
<dbReference type="GO" id="GO:0003713">
    <property type="term" value="F:transcription coactivator activity"/>
    <property type="evidence" value="ECO:0007669"/>
    <property type="project" value="TreeGrafter"/>
</dbReference>
<keyword evidence="4" id="KW-0175">Coiled coil</keyword>
<feature type="compositionally biased region" description="Polar residues" evidence="8">
    <location>
        <begin position="60"/>
        <end position="82"/>
    </location>
</feature>
<accession>A0A0P7Z2A0</accession>
<feature type="region of interest" description="Disordered" evidence="8">
    <location>
        <begin position="320"/>
        <end position="339"/>
    </location>
</feature>
<dbReference type="SMART" id="SM00513">
    <property type="entry name" value="SAP"/>
    <property type="match status" value="1"/>
</dbReference>
<comment type="caution">
    <text evidence="10">The sequence shown here is derived from an EMBL/GenBank/DDBJ whole genome shotgun (WGS) entry which is preliminary data.</text>
</comment>
<dbReference type="PANTHER" id="PTHR22793:SF14">
    <property type="entry name" value="MYOCARDIN-LIKE"/>
    <property type="match status" value="1"/>
</dbReference>
<name>A0A0P7Z2A0_SCLFO</name>
<feature type="compositionally biased region" description="Pro residues" evidence="8">
    <location>
        <begin position="602"/>
        <end position="613"/>
    </location>
</feature>
<feature type="repeat" description="RPEL" evidence="7">
    <location>
        <begin position="98"/>
        <end position="123"/>
    </location>
</feature>
<feature type="region of interest" description="Disordered" evidence="8">
    <location>
        <begin position="550"/>
        <end position="576"/>
    </location>
</feature>
<feature type="region of interest" description="Disordered" evidence="8">
    <location>
        <begin position="138"/>
        <end position="183"/>
    </location>
</feature>
<dbReference type="InterPro" id="IPR004018">
    <property type="entry name" value="RPEL_repeat"/>
</dbReference>
<feature type="region of interest" description="Disordered" evidence="8">
    <location>
        <begin position="27"/>
        <end position="103"/>
    </location>
</feature>
<dbReference type="PANTHER" id="PTHR22793">
    <property type="entry name" value="MYOCARDIN-RELATED TRANSCRIPTION FACTOR-RELATED"/>
    <property type="match status" value="1"/>
</dbReference>
<dbReference type="InterPro" id="IPR003034">
    <property type="entry name" value="SAP_dom"/>
</dbReference>
<dbReference type="GO" id="GO:0045944">
    <property type="term" value="P:positive regulation of transcription by RNA polymerase II"/>
    <property type="evidence" value="ECO:0007669"/>
    <property type="project" value="TreeGrafter"/>
</dbReference>
<evidence type="ECO:0000256" key="3">
    <source>
        <dbReference type="ARBA" id="ARBA00023015"/>
    </source>
</evidence>
<dbReference type="GO" id="GO:0005634">
    <property type="term" value="C:nucleus"/>
    <property type="evidence" value="ECO:0007669"/>
    <property type="project" value="UniProtKB-SubCell"/>
</dbReference>
<dbReference type="Pfam" id="PF02037">
    <property type="entry name" value="SAP"/>
    <property type="match status" value="1"/>
</dbReference>
<dbReference type="InterPro" id="IPR036361">
    <property type="entry name" value="SAP_dom_sf"/>
</dbReference>
<dbReference type="InterPro" id="IPR043451">
    <property type="entry name" value="Myocardin-like"/>
</dbReference>
<proteinExistence type="predicted"/>
<organism evidence="10 11">
    <name type="scientific">Scleropages formosus</name>
    <name type="common">Asian bonytongue</name>
    <name type="synonym">Osteoglossum formosum</name>
    <dbReference type="NCBI Taxonomy" id="113540"/>
    <lineage>
        <taxon>Eukaryota</taxon>
        <taxon>Metazoa</taxon>
        <taxon>Chordata</taxon>
        <taxon>Craniata</taxon>
        <taxon>Vertebrata</taxon>
        <taxon>Euteleostomi</taxon>
        <taxon>Actinopterygii</taxon>
        <taxon>Neopterygii</taxon>
        <taxon>Teleostei</taxon>
        <taxon>Osteoglossocephala</taxon>
        <taxon>Osteoglossomorpha</taxon>
        <taxon>Osteoglossiformes</taxon>
        <taxon>Osteoglossidae</taxon>
        <taxon>Scleropages</taxon>
    </lineage>
</organism>
<evidence type="ECO:0000256" key="6">
    <source>
        <dbReference type="ARBA" id="ARBA00023242"/>
    </source>
</evidence>
<dbReference type="Gene3D" id="1.10.720.30">
    <property type="entry name" value="SAP domain"/>
    <property type="match status" value="1"/>
</dbReference>
<evidence type="ECO:0000256" key="1">
    <source>
        <dbReference type="ARBA" id="ARBA00004123"/>
    </source>
</evidence>
<reference evidence="10 11" key="1">
    <citation type="submission" date="2015-08" db="EMBL/GenBank/DDBJ databases">
        <title>The genome of the Asian arowana (Scleropages formosus).</title>
        <authorList>
            <person name="Tan M.H."/>
            <person name="Gan H.M."/>
            <person name="Croft L.J."/>
            <person name="Austin C.M."/>
        </authorList>
    </citation>
    <scope>NUCLEOTIDE SEQUENCE [LARGE SCALE GENOMIC DNA]</scope>
    <source>
        <strain evidence="10">Aro1</strain>
    </source>
</reference>
<dbReference type="AlphaFoldDB" id="A0A0P7Z2A0"/>
<keyword evidence="3" id="KW-0805">Transcription regulation</keyword>
<feature type="region of interest" description="Disordered" evidence="8">
    <location>
        <begin position="417"/>
        <end position="441"/>
    </location>
</feature>
<keyword evidence="6" id="KW-0539">Nucleus</keyword>
<evidence type="ECO:0000256" key="5">
    <source>
        <dbReference type="ARBA" id="ARBA00023163"/>
    </source>
</evidence>
<dbReference type="SUPFAM" id="SSF68906">
    <property type="entry name" value="SAP domain"/>
    <property type="match status" value="1"/>
</dbReference>
<feature type="compositionally biased region" description="Polar residues" evidence="8">
    <location>
        <begin position="554"/>
        <end position="568"/>
    </location>
</feature>
<comment type="subcellular location">
    <subcellularLocation>
        <location evidence="1">Nucleus</location>
    </subcellularLocation>
</comment>
<sequence>MTLLASERSLLIRNKFRSVLQLRIQNRRQQNEVSADAGVKTTNDSQLGEKESSSVCLPDDNTTQKLPPSGLSTDTANSTAQDWGSGAGQKQKRARLAEDLSEKIQRRPGPLELLQKHILPLETAAVPFPQLSDLSEDEISCCSSSSSPEQLGVHQSPSFSASPGVTGDQSLSDLSPGSTVLSQSPTHFQCSLALPPATEDINQPMTVTVVDSDSLATSRRAKGIFFTTQATPLLPKTAQPPTSPPPQSTLGSSVPPTRPPRSKKPRDSKPKMKKLKYHQYIPPDQRGGTGGGVGGGAPQRSSTSAPPIDPAYSRLLQQQQVSELRQQLRKRGLPVSGTKPSLLERLRPYQLPRPCLPPVPLCPPATPSLAANMNQNSPSDPASAYIPHNNMATRGSPNGSEQSRLRVGFLTTTPATTVSSLSLPSSSPLSSGTSWRSGQAAEELSVELEMRERMRSRPRERPQEMAVNIGGDSVLCCQPCDVIGQDFELPMQITASPPQITSGGRSLEEELQEAIQRVLMAPSQSIDDILDEPISCTDAVSSVSELQAAAGPVSGTSSPSLIDQSNSFPHPPKDENLLSSPLCSSLLLELPPSPSNISQLAPPQPPPPPPICTTPPTTTLSRKRREAATFDPADWLESLTSGLRPLTPPAAPFVETDFGLDSDLNVNRVLDMMVEQW</sequence>
<feature type="compositionally biased region" description="Polar residues" evidence="8">
    <location>
        <begin position="153"/>
        <end position="183"/>
    </location>
</feature>
<dbReference type="Gene3D" id="6.10.150.10">
    <property type="match status" value="1"/>
</dbReference>
<evidence type="ECO:0000256" key="8">
    <source>
        <dbReference type="SAM" id="MobiDB-lite"/>
    </source>
</evidence>
<keyword evidence="5" id="KW-0804">Transcription</keyword>
<keyword evidence="2" id="KW-0677">Repeat</keyword>
<feature type="compositionally biased region" description="Low complexity" evidence="8">
    <location>
        <begin position="417"/>
        <end position="434"/>
    </location>
</feature>
<evidence type="ECO:0000256" key="7">
    <source>
        <dbReference type="PROSITE-ProRule" id="PRU00401"/>
    </source>
</evidence>
<evidence type="ECO:0000259" key="9">
    <source>
        <dbReference type="PROSITE" id="PS50800"/>
    </source>
</evidence>
<evidence type="ECO:0000256" key="4">
    <source>
        <dbReference type="ARBA" id="ARBA00023054"/>
    </source>
</evidence>
<evidence type="ECO:0000256" key="2">
    <source>
        <dbReference type="ARBA" id="ARBA00022737"/>
    </source>
</evidence>
<dbReference type="STRING" id="113540.ENSSFOP00015001349"/>
<gene>
    <name evidence="10" type="ORF">Z043_106184</name>
</gene>
<feature type="region of interest" description="Disordered" evidence="8">
    <location>
        <begin position="593"/>
        <end position="619"/>
    </location>
</feature>
<evidence type="ECO:0000313" key="10">
    <source>
        <dbReference type="EMBL" id="KPP74636.1"/>
    </source>
</evidence>